<dbReference type="Proteomes" id="UP000199002">
    <property type="component" value="Unassembled WGS sequence"/>
</dbReference>
<proteinExistence type="predicted"/>
<dbReference type="Pfam" id="PF00392">
    <property type="entry name" value="GntR"/>
    <property type="match status" value="1"/>
</dbReference>
<name>A0A1H4B778_9BURK</name>
<accession>A0A1H4B778</accession>
<dbReference type="InterPro" id="IPR036390">
    <property type="entry name" value="WH_DNA-bd_sf"/>
</dbReference>
<dbReference type="InterPro" id="IPR036388">
    <property type="entry name" value="WH-like_DNA-bd_sf"/>
</dbReference>
<keyword evidence="1" id="KW-0805">Transcription regulation</keyword>
<dbReference type="GeneID" id="34232432"/>
<protein>
    <submittedName>
        <fullName evidence="5">DNA-binding transcriptional regulator, FadR family</fullName>
    </submittedName>
</protein>
<dbReference type="GO" id="GO:0003700">
    <property type="term" value="F:DNA-binding transcription factor activity"/>
    <property type="evidence" value="ECO:0007669"/>
    <property type="project" value="InterPro"/>
</dbReference>
<dbReference type="Pfam" id="PF07729">
    <property type="entry name" value="FCD"/>
    <property type="match status" value="1"/>
</dbReference>
<dbReference type="CDD" id="cd07377">
    <property type="entry name" value="WHTH_GntR"/>
    <property type="match status" value="1"/>
</dbReference>
<gene>
    <name evidence="5" type="ORF">SAMN05421875_11320</name>
</gene>
<dbReference type="PROSITE" id="PS50949">
    <property type="entry name" value="HTH_GNTR"/>
    <property type="match status" value="1"/>
</dbReference>
<dbReference type="EMBL" id="FNQJ01000013">
    <property type="protein sequence ID" value="SEA43970.1"/>
    <property type="molecule type" value="Genomic_DNA"/>
</dbReference>
<evidence type="ECO:0000256" key="2">
    <source>
        <dbReference type="ARBA" id="ARBA00023125"/>
    </source>
</evidence>
<dbReference type="SMART" id="SM00345">
    <property type="entry name" value="HTH_GNTR"/>
    <property type="match status" value="1"/>
</dbReference>
<dbReference type="AlphaFoldDB" id="A0A1H4B778"/>
<keyword evidence="6" id="KW-1185">Reference proteome</keyword>
<dbReference type="RefSeq" id="WP_092698303.1">
    <property type="nucleotide sequence ID" value="NZ_CAXIQL010000092.1"/>
</dbReference>
<dbReference type="PANTHER" id="PTHR43537">
    <property type="entry name" value="TRANSCRIPTIONAL REGULATOR, GNTR FAMILY"/>
    <property type="match status" value="1"/>
</dbReference>
<evidence type="ECO:0000256" key="1">
    <source>
        <dbReference type="ARBA" id="ARBA00023015"/>
    </source>
</evidence>
<evidence type="ECO:0000313" key="6">
    <source>
        <dbReference type="Proteomes" id="UP000199002"/>
    </source>
</evidence>
<evidence type="ECO:0000256" key="3">
    <source>
        <dbReference type="ARBA" id="ARBA00023163"/>
    </source>
</evidence>
<dbReference type="InterPro" id="IPR008920">
    <property type="entry name" value="TF_FadR/GntR_C"/>
</dbReference>
<keyword evidence="3" id="KW-0804">Transcription</keyword>
<evidence type="ECO:0000313" key="5">
    <source>
        <dbReference type="EMBL" id="SEA43970.1"/>
    </source>
</evidence>
<dbReference type="STRING" id="592050.SAMN05421875_11320"/>
<sequence length="242" mass="26542">MNLPLLPRRKPRSLAIEVVEKLTQDIRGGLLPAGSKLPTEASFMEAFGVSRTVVREAISRLQAAGLVETRHGIGTFVLAQDSGPSFRVSPDQLGTLRDVIALLEFRISVETEAAALAAIRRSDDNLREMRGALSAFTAAMEEGRDAASADLRFHQEIARATQNHHFLDLMKSLGLGVIPRTRLEAPAMAPPERVAYLRGVNQEHESIYNAIAAQDFEAARAAMRTHLSNSRDRHRRSEAGSL</sequence>
<dbReference type="PANTHER" id="PTHR43537:SF5">
    <property type="entry name" value="UXU OPERON TRANSCRIPTIONAL REGULATOR"/>
    <property type="match status" value="1"/>
</dbReference>
<dbReference type="Gene3D" id="1.20.120.530">
    <property type="entry name" value="GntR ligand-binding domain-like"/>
    <property type="match status" value="1"/>
</dbReference>
<dbReference type="Gene3D" id="1.10.10.10">
    <property type="entry name" value="Winged helix-like DNA-binding domain superfamily/Winged helix DNA-binding domain"/>
    <property type="match status" value="1"/>
</dbReference>
<dbReference type="PRINTS" id="PR00035">
    <property type="entry name" value="HTHGNTR"/>
</dbReference>
<dbReference type="SUPFAM" id="SSF48008">
    <property type="entry name" value="GntR ligand-binding domain-like"/>
    <property type="match status" value="1"/>
</dbReference>
<dbReference type="SUPFAM" id="SSF46785">
    <property type="entry name" value="Winged helix' DNA-binding domain"/>
    <property type="match status" value="1"/>
</dbReference>
<organism evidence="5 6">
    <name type="scientific">Acidovorax soli</name>
    <dbReference type="NCBI Taxonomy" id="592050"/>
    <lineage>
        <taxon>Bacteria</taxon>
        <taxon>Pseudomonadati</taxon>
        <taxon>Pseudomonadota</taxon>
        <taxon>Betaproteobacteria</taxon>
        <taxon>Burkholderiales</taxon>
        <taxon>Comamonadaceae</taxon>
        <taxon>Acidovorax</taxon>
    </lineage>
</organism>
<evidence type="ECO:0000259" key="4">
    <source>
        <dbReference type="PROSITE" id="PS50949"/>
    </source>
</evidence>
<feature type="domain" description="HTH gntR-type" evidence="4">
    <location>
        <begin position="12"/>
        <end position="80"/>
    </location>
</feature>
<keyword evidence="2 5" id="KW-0238">DNA-binding</keyword>
<dbReference type="SMART" id="SM00895">
    <property type="entry name" value="FCD"/>
    <property type="match status" value="1"/>
</dbReference>
<dbReference type="GO" id="GO:0003677">
    <property type="term" value="F:DNA binding"/>
    <property type="evidence" value="ECO:0007669"/>
    <property type="project" value="UniProtKB-KW"/>
</dbReference>
<dbReference type="InterPro" id="IPR011711">
    <property type="entry name" value="GntR_C"/>
</dbReference>
<reference evidence="6" key="1">
    <citation type="submission" date="2016-10" db="EMBL/GenBank/DDBJ databases">
        <authorList>
            <person name="Varghese N."/>
            <person name="Submissions S."/>
        </authorList>
    </citation>
    <scope>NUCLEOTIDE SEQUENCE [LARGE SCALE GENOMIC DNA]</scope>
    <source>
        <strain evidence="6">DSM 25157</strain>
    </source>
</reference>
<dbReference type="InterPro" id="IPR000524">
    <property type="entry name" value="Tscrpt_reg_HTH_GntR"/>
</dbReference>